<feature type="region of interest" description="Disordered" evidence="1">
    <location>
        <begin position="92"/>
        <end position="119"/>
    </location>
</feature>
<evidence type="ECO:0000256" key="1">
    <source>
        <dbReference type="SAM" id="MobiDB-lite"/>
    </source>
</evidence>
<evidence type="ECO:0000313" key="3">
    <source>
        <dbReference type="Proteomes" id="UP000326202"/>
    </source>
</evidence>
<proteinExistence type="predicted"/>
<dbReference type="RefSeq" id="WP_151176412.1">
    <property type="nucleotide sequence ID" value="NZ_CP042906.1"/>
</dbReference>
<sequence length="119" mass="12938">MASSEDIERRLEATEATLQAMFCTVTADLIMFQAAVMALREEGVLTERMVDRMTIDAQIRLQQYDSSALSAPMVTEIAAQLDGLAERLRGASRSAPLVNPSGIDNGYGRGNGDARRSSR</sequence>
<accession>A0A5J6MF49</accession>
<dbReference type="KEGG" id="htq:FRZ44_12990"/>
<evidence type="ECO:0000313" key="2">
    <source>
        <dbReference type="EMBL" id="QEX16009.1"/>
    </source>
</evidence>
<protein>
    <submittedName>
        <fullName evidence="2">Uncharacterized protein</fullName>
    </submittedName>
</protein>
<dbReference type="OrthoDB" id="7369966at2"/>
<dbReference type="Proteomes" id="UP000326202">
    <property type="component" value="Chromosome"/>
</dbReference>
<dbReference type="AlphaFoldDB" id="A0A5J6MF49"/>
<reference evidence="2 3" key="1">
    <citation type="submission" date="2019-08" db="EMBL/GenBank/DDBJ databases">
        <title>Hyperibacter terrae gen. nov., sp. nov. and Hyperibacter viscosus sp. nov., two new members in the family Rhodospirillaceae isolated from the rhizosphere of Hypericum perforatum.</title>
        <authorList>
            <person name="Noviana Z."/>
        </authorList>
    </citation>
    <scope>NUCLEOTIDE SEQUENCE [LARGE SCALE GENOMIC DNA]</scope>
    <source>
        <strain evidence="2 3">R5913</strain>
    </source>
</reference>
<dbReference type="EMBL" id="CP042906">
    <property type="protein sequence ID" value="QEX16009.1"/>
    <property type="molecule type" value="Genomic_DNA"/>
</dbReference>
<name>A0A5J6MF49_9PROT</name>
<organism evidence="2 3">
    <name type="scientific">Hypericibacter terrae</name>
    <dbReference type="NCBI Taxonomy" id="2602015"/>
    <lineage>
        <taxon>Bacteria</taxon>
        <taxon>Pseudomonadati</taxon>
        <taxon>Pseudomonadota</taxon>
        <taxon>Alphaproteobacteria</taxon>
        <taxon>Rhodospirillales</taxon>
        <taxon>Dongiaceae</taxon>
        <taxon>Hypericibacter</taxon>
    </lineage>
</organism>
<keyword evidence="3" id="KW-1185">Reference proteome</keyword>
<gene>
    <name evidence="2" type="ORF">FRZ44_12990</name>
</gene>